<dbReference type="PROSITE" id="PS50122">
    <property type="entry name" value="CHEB"/>
    <property type="match status" value="1"/>
</dbReference>
<dbReference type="PIRSF" id="PIRSF000876">
    <property type="entry name" value="RR_chemtxs_CheB"/>
    <property type="match status" value="1"/>
</dbReference>
<accession>A0A1H3BD80</accession>
<dbReference type="EC" id="3.5.1.44" evidence="5"/>
<keyword evidence="1 5" id="KW-0963">Cytoplasm</keyword>
<comment type="subcellular location">
    <subcellularLocation>
        <location evidence="5">Cytoplasm</location>
    </subcellularLocation>
</comment>
<dbReference type="HAMAP" id="MF_00099">
    <property type="entry name" value="CheB_chemtxs"/>
    <property type="match status" value="1"/>
</dbReference>
<dbReference type="GO" id="GO:0005737">
    <property type="term" value="C:cytoplasm"/>
    <property type="evidence" value="ECO:0007669"/>
    <property type="project" value="UniProtKB-SubCell"/>
</dbReference>
<dbReference type="GO" id="GO:0050568">
    <property type="term" value="F:protein-glutamine glutaminase activity"/>
    <property type="evidence" value="ECO:0007669"/>
    <property type="project" value="UniProtKB-UniRule"/>
</dbReference>
<dbReference type="InterPro" id="IPR008248">
    <property type="entry name" value="CheB-like"/>
</dbReference>
<dbReference type="CDD" id="cd17541">
    <property type="entry name" value="REC_CheB-like"/>
    <property type="match status" value="1"/>
</dbReference>
<feature type="active site" evidence="5 6">
    <location>
        <position position="205"/>
    </location>
</feature>
<dbReference type="PANTHER" id="PTHR42872">
    <property type="entry name" value="PROTEIN-GLUTAMATE METHYLESTERASE/PROTEIN-GLUTAMINE GLUTAMINASE"/>
    <property type="match status" value="1"/>
</dbReference>
<dbReference type="InterPro" id="IPR000673">
    <property type="entry name" value="Sig_transdc_resp-reg_Me-estase"/>
</dbReference>
<feature type="active site" evidence="5 6">
    <location>
        <position position="178"/>
    </location>
</feature>
<evidence type="ECO:0000256" key="4">
    <source>
        <dbReference type="ARBA" id="ARBA00048267"/>
    </source>
</evidence>
<dbReference type="SUPFAM" id="SSF52738">
    <property type="entry name" value="Methylesterase CheB, C-terminal domain"/>
    <property type="match status" value="1"/>
</dbReference>
<dbReference type="InterPro" id="IPR011006">
    <property type="entry name" value="CheY-like_superfamily"/>
</dbReference>
<keyword evidence="2 5" id="KW-0145">Chemotaxis</keyword>
<name>A0A1H3BD80_ALLWA</name>
<dbReference type="AlphaFoldDB" id="A0A1H3BD80"/>
<dbReference type="Proteomes" id="UP000198672">
    <property type="component" value="Unassembled WGS sequence"/>
</dbReference>
<dbReference type="GO" id="GO:0000156">
    <property type="term" value="F:phosphorelay response regulator activity"/>
    <property type="evidence" value="ECO:0007669"/>
    <property type="project" value="InterPro"/>
</dbReference>
<evidence type="ECO:0000259" key="9">
    <source>
        <dbReference type="PROSITE" id="PS50122"/>
    </source>
</evidence>
<dbReference type="CDD" id="cd16432">
    <property type="entry name" value="CheB_Rec"/>
    <property type="match status" value="1"/>
</dbReference>
<dbReference type="GO" id="GO:0006935">
    <property type="term" value="P:chemotaxis"/>
    <property type="evidence" value="ECO:0007669"/>
    <property type="project" value="UniProtKB-UniRule"/>
</dbReference>
<dbReference type="PROSITE" id="PS50110">
    <property type="entry name" value="RESPONSE_REGULATORY"/>
    <property type="match status" value="1"/>
</dbReference>
<organism evidence="10 11">
    <name type="scientific">Allochromatium warmingii</name>
    <name type="common">Chromatium warmingii</name>
    <dbReference type="NCBI Taxonomy" id="61595"/>
    <lineage>
        <taxon>Bacteria</taxon>
        <taxon>Pseudomonadati</taxon>
        <taxon>Pseudomonadota</taxon>
        <taxon>Gammaproteobacteria</taxon>
        <taxon>Chromatiales</taxon>
        <taxon>Chromatiaceae</taxon>
        <taxon>Allochromatium</taxon>
    </lineage>
</organism>
<protein>
    <recommendedName>
        <fullName evidence="5">Protein-glutamate methylesterase/protein-glutamine glutaminase</fullName>
        <ecNumber evidence="5">3.1.1.61</ecNumber>
        <ecNumber evidence="5">3.5.1.44</ecNumber>
    </recommendedName>
</protein>
<dbReference type="RefSeq" id="WP_091331681.1">
    <property type="nucleotide sequence ID" value="NZ_FNOW01000002.1"/>
</dbReference>
<evidence type="ECO:0000313" key="11">
    <source>
        <dbReference type="Proteomes" id="UP000198672"/>
    </source>
</evidence>
<comment type="similarity">
    <text evidence="5">Belongs to the CheB family.</text>
</comment>
<dbReference type="EMBL" id="FNOW01000002">
    <property type="protein sequence ID" value="SDX38989.1"/>
    <property type="molecule type" value="Genomic_DNA"/>
</dbReference>
<comment type="catalytic activity">
    <reaction evidence="5">
        <text>L-glutaminyl-[protein] + H2O = L-glutamyl-[protein] + NH4(+)</text>
        <dbReference type="Rhea" id="RHEA:16441"/>
        <dbReference type="Rhea" id="RHEA-COMP:10207"/>
        <dbReference type="Rhea" id="RHEA-COMP:10208"/>
        <dbReference type="ChEBI" id="CHEBI:15377"/>
        <dbReference type="ChEBI" id="CHEBI:28938"/>
        <dbReference type="ChEBI" id="CHEBI:29973"/>
        <dbReference type="ChEBI" id="CHEBI:30011"/>
        <dbReference type="EC" id="3.5.1.44"/>
    </reaction>
</comment>
<dbReference type="Gene3D" id="3.40.50.180">
    <property type="entry name" value="Methylesterase CheB, C-terminal domain"/>
    <property type="match status" value="1"/>
</dbReference>
<dbReference type="SMART" id="SM00448">
    <property type="entry name" value="REC"/>
    <property type="match status" value="1"/>
</dbReference>
<dbReference type="STRING" id="61595.SAMN05421644_102100"/>
<dbReference type="NCBIfam" id="NF001965">
    <property type="entry name" value="PRK00742.1"/>
    <property type="match status" value="1"/>
</dbReference>
<evidence type="ECO:0000256" key="5">
    <source>
        <dbReference type="HAMAP-Rule" id="MF_00099"/>
    </source>
</evidence>
<dbReference type="Pfam" id="PF01339">
    <property type="entry name" value="CheB_methylest"/>
    <property type="match status" value="1"/>
</dbReference>
<comment type="function">
    <text evidence="5">Involved in chemotaxis. Part of a chemotaxis signal transduction system that modulates chemotaxis in response to various stimuli. Catalyzes the demethylation of specific methylglutamate residues introduced into the chemoreceptors (methyl-accepting chemotaxis proteins or MCP) by CheR. Also mediates the irreversible deamidation of specific glutamine residues to glutamic acid.</text>
</comment>
<evidence type="ECO:0000256" key="7">
    <source>
        <dbReference type="PROSITE-ProRule" id="PRU00169"/>
    </source>
</evidence>
<keyword evidence="3 5" id="KW-0378">Hydrolase</keyword>
<evidence type="ECO:0000256" key="3">
    <source>
        <dbReference type="ARBA" id="ARBA00022801"/>
    </source>
</evidence>
<gene>
    <name evidence="5" type="primary">cheB</name>
    <name evidence="10" type="ORF">SAMN05421644_102100</name>
</gene>
<proteinExistence type="inferred from homology"/>
<dbReference type="EC" id="3.1.1.61" evidence="5"/>
<comment type="PTM">
    <text evidence="5">Phosphorylated by CheA. Phosphorylation of the N-terminal regulatory domain activates the methylesterase activity.</text>
</comment>
<dbReference type="GO" id="GO:0008984">
    <property type="term" value="F:protein-glutamate methylesterase activity"/>
    <property type="evidence" value="ECO:0007669"/>
    <property type="project" value="UniProtKB-UniRule"/>
</dbReference>
<keyword evidence="11" id="KW-1185">Reference proteome</keyword>
<evidence type="ECO:0000256" key="1">
    <source>
        <dbReference type="ARBA" id="ARBA00022490"/>
    </source>
</evidence>
<dbReference type="PANTHER" id="PTHR42872:SF6">
    <property type="entry name" value="PROTEIN-GLUTAMATE METHYLESTERASE_PROTEIN-GLUTAMINE GLUTAMINASE"/>
    <property type="match status" value="1"/>
</dbReference>
<comment type="domain">
    <text evidence="5">Contains a C-terminal catalytic domain, and an N-terminal region which modulates catalytic activity.</text>
</comment>
<feature type="modified residue" description="4-aspartylphosphate" evidence="5 7">
    <location>
        <position position="53"/>
    </location>
</feature>
<evidence type="ECO:0000259" key="8">
    <source>
        <dbReference type="PROSITE" id="PS50110"/>
    </source>
</evidence>
<evidence type="ECO:0000313" key="10">
    <source>
        <dbReference type="EMBL" id="SDX38989.1"/>
    </source>
</evidence>
<sequence length="359" mass="38812">MIKLLIVDDSALMRRQLNAIFEAEGDFQIRLARNGREAVEENREFEPDVVTLDINMPEMDGLTALSLLMAERPVPVVMVSSLTEKGAMATLEALNLGAVDYIPKPGGTISLSMVEIEAEIIAKVRAAARARLKSSRGLAARIRNGAAPRPAAARTESTQRVIRRSGIRGEGVVLIGVSTGGPRTLEDILPQLPADFPWPVLVAQHMPPSFTKPFAERMNGLCALEVSEASRPTPIEPGHIYIGKGGADLVLARRVGKLTALPRPENPDFLWHPSVELLGRSALEHCDPATVIAVMLTGMGYDGADAFTELKRRGARTIAESEETAVVFGMPAELIARGGANLVLPAERIADQIQIWVER</sequence>
<feature type="domain" description="CheB-type methylesterase" evidence="9">
    <location>
        <begin position="166"/>
        <end position="359"/>
    </location>
</feature>
<evidence type="ECO:0000256" key="2">
    <source>
        <dbReference type="ARBA" id="ARBA00022500"/>
    </source>
</evidence>
<evidence type="ECO:0000256" key="6">
    <source>
        <dbReference type="PROSITE-ProRule" id="PRU00050"/>
    </source>
</evidence>
<comment type="catalytic activity">
    <reaction evidence="4 5">
        <text>[protein]-L-glutamate 5-O-methyl ester + H2O = L-glutamyl-[protein] + methanol + H(+)</text>
        <dbReference type="Rhea" id="RHEA:23236"/>
        <dbReference type="Rhea" id="RHEA-COMP:10208"/>
        <dbReference type="Rhea" id="RHEA-COMP:10311"/>
        <dbReference type="ChEBI" id="CHEBI:15377"/>
        <dbReference type="ChEBI" id="CHEBI:15378"/>
        <dbReference type="ChEBI" id="CHEBI:17790"/>
        <dbReference type="ChEBI" id="CHEBI:29973"/>
        <dbReference type="ChEBI" id="CHEBI:82795"/>
        <dbReference type="EC" id="3.1.1.61"/>
    </reaction>
</comment>
<dbReference type="Pfam" id="PF00072">
    <property type="entry name" value="Response_reg"/>
    <property type="match status" value="1"/>
</dbReference>
<feature type="domain" description="Response regulatory" evidence="8">
    <location>
        <begin position="3"/>
        <end position="119"/>
    </location>
</feature>
<dbReference type="SUPFAM" id="SSF52172">
    <property type="entry name" value="CheY-like"/>
    <property type="match status" value="1"/>
</dbReference>
<dbReference type="Gene3D" id="3.40.50.2300">
    <property type="match status" value="1"/>
</dbReference>
<keyword evidence="5 7" id="KW-0597">Phosphoprotein</keyword>
<dbReference type="InterPro" id="IPR035909">
    <property type="entry name" value="CheB_C"/>
</dbReference>
<dbReference type="OrthoDB" id="9793421at2"/>
<feature type="active site" evidence="5 6">
    <location>
        <position position="302"/>
    </location>
</feature>
<dbReference type="InterPro" id="IPR001789">
    <property type="entry name" value="Sig_transdc_resp-reg_receiver"/>
</dbReference>
<reference evidence="11" key="1">
    <citation type="submission" date="2016-10" db="EMBL/GenBank/DDBJ databases">
        <authorList>
            <person name="Varghese N."/>
            <person name="Submissions S."/>
        </authorList>
    </citation>
    <scope>NUCLEOTIDE SEQUENCE [LARGE SCALE GENOMIC DNA]</scope>
    <source>
        <strain evidence="11">DSM 173</strain>
    </source>
</reference>